<dbReference type="EMBL" id="MHSQ01000028">
    <property type="protein sequence ID" value="OHA46505.1"/>
    <property type="molecule type" value="Genomic_DNA"/>
</dbReference>
<gene>
    <name evidence="1" type="ORF">A2541_00150</name>
</gene>
<comment type="caution">
    <text evidence="1">The sequence shown here is derived from an EMBL/GenBank/DDBJ whole genome shotgun (WGS) entry which is preliminary data.</text>
</comment>
<organism evidence="1 2">
    <name type="scientific">Candidatus Taylorbacteria bacterium RIFOXYD2_FULL_36_9</name>
    <dbReference type="NCBI Taxonomy" id="1802338"/>
    <lineage>
        <taxon>Bacteria</taxon>
        <taxon>Candidatus Tayloriibacteriota</taxon>
    </lineage>
</organism>
<name>A0A1G2PDU9_9BACT</name>
<evidence type="ECO:0000313" key="1">
    <source>
        <dbReference type="EMBL" id="OHA46505.1"/>
    </source>
</evidence>
<evidence type="ECO:0008006" key="3">
    <source>
        <dbReference type="Google" id="ProtNLM"/>
    </source>
</evidence>
<dbReference type="AlphaFoldDB" id="A0A1G2PDU9"/>
<dbReference type="Proteomes" id="UP000176965">
    <property type="component" value="Unassembled WGS sequence"/>
</dbReference>
<sequence length="385" mass="43737">MSFFSLVKKLKGSNKESYSLVFNLGSGSVAGGIIKFTEETGVNIVHYDCEVIPFQQEISVSKHLDLMGTSLTALAKRIQIEGLKKIGLKKGEKINLNRVFYIFSSPWSVSQTKTIRVKEVKAFRVTEDYLNKIIGEQEKSLQTDVLKAGKIIERKIIQMKVNGYTLTDVYDRLVKDLEISVFLTVVPEEILQIADRAIAKVFNIKNVWCHSLSLALLSVIRNIFPQEEDFISIDISEEITDISIVKDNILATSVSLPFGRNHFIRELSQRMSVTEEIADSMIKTHCLKANDKLAALKLSVAMDQASANWIKKIFEVFDGLKEKIYVPETVFLVANLDFSHFLKDKMQKHDFEILLVDNKNIKSSLIQGDLLFKLSLMFLDNIYKI</sequence>
<evidence type="ECO:0000313" key="2">
    <source>
        <dbReference type="Proteomes" id="UP000176965"/>
    </source>
</evidence>
<dbReference type="STRING" id="1802338.A2541_00150"/>
<dbReference type="Gene3D" id="3.30.420.40">
    <property type="match status" value="1"/>
</dbReference>
<reference evidence="1 2" key="1">
    <citation type="journal article" date="2016" name="Nat. Commun.">
        <title>Thousands of microbial genomes shed light on interconnected biogeochemical processes in an aquifer system.</title>
        <authorList>
            <person name="Anantharaman K."/>
            <person name="Brown C.T."/>
            <person name="Hug L.A."/>
            <person name="Sharon I."/>
            <person name="Castelle C.J."/>
            <person name="Probst A.J."/>
            <person name="Thomas B.C."/>
            <person name="Singh A."/>
            <person name="Wilkins M.J."/>
            <person name="Karaoz U."/>
            <person name="Brodie E.L."/>
            <person name="Williams K.H."/>
            <person name="Hubbard S.S."/>
            <person name="Banfield J.F."/>
        </authorList>
    </citation>
    <scope>NUCLEOTIDE SEQUENCE [LARGE SCALE GENOMIC DNA]</scope>
</reference>
<proteinExistence type="predicted"/>
<protein>
    <recommendedName>
        <fullName evidence="3">SHS2 domain-containing protein</fullName>
    </recommendedName>
</protein>
<accession>A0A1G2PDU9</accession>